<keyword evidence="5" id="KW-0862">Zinc</keyword>
<dbReference type="InterPro" id="IPR001405">
    <property type="entry name" value="UPF0758"/>
</dbReference>
<gene>
    <name evidence="9" type="ORF">C9I88_08645</name>
    <name evidence="10" type="ORF">C9J52_06050</name>
</gene>
<dbReference type="CDD" id="cd08071">
    <property type="entry name" value="MPN_DUF2466"/>
    <property type="match status" value="1"/>
</dbReference>
<keyword evidence="11" id="KW-1185">Reference proteome</keyword>
<proteinExistence type="inferred from homology"/>
<evidence type="ECO:0000313" key="9">
    <source>
        <dbReference type="EMBL" id="PSV97287.1"/>
    </source>
</evidence>
<evidence type="ECO:0000256" key="3">
    <source>
        <dbReference type="ARBA" id="ARBA00022723"/>
    </source>
</evidence>
<evidence type="ECO:0000259" key="8">
    <source>
        <dbReference type="PROSITE" id="PS50249"/>
    </source>
</evidence>
<evidence type="ECO:0000313" key="11">
    <source>
        <dbReference type="Proteomes" id="UP000241190"/>
    </source>
</evidence>
<dbReference type="Pfam" id="PF20582">
    <property type="entry name" value="UPF0758_N"/>
    <property type="match status" value="1"/>
</dbReference>
<evidence type="ECO:0000256" key="4">
    <source>
        <dbReference type="ARBA" id="ARBA00022801"/>
    </source>
</evidence>
<evidence type="ECO:0000256" key="7">
    <source>
        <dbReference type="RuleBase" id="RU003797"/>
    </source>
</evidence>
<evidence type="ECO:0000256" key="6">
    <source>
        <dbReference type="ARBA" id="ARBA00023049"/>
    </source>
</evidence>
<dbReference type="InterPro" id="IPR037518">
    <property type="entry name" value="MPN"/>
</dbReference>
<organism evidence="9 12">
    <name type="scientific">Photobacterium iliopiscarium</name>
    <dbReference type="NCBI Taxonomy" id="56192"/>
    <lineage>
        <taxon>Bacteria</taxon>
        <taxon>Pseudomonadati</taxon>
        <taxon>Pseudomonadota</taxon>
        <taxon>Gammaproteobacteria</taxon>
        <taxon>Vibrionales</taxon>
        <taxon>Vibrionaceae</taxon>
        <taxon>Photobacterium</taxon>
    </lineage>
</organism>
<evidence type="ECO:0000256" key="1">
    <source>
        <dbReference type="ARBA" id="ARBA00010243"/>
    </source>
</evidence>
<protein>
    <submittedName>
        <fullName evidence="9">JAB domain-containing protein</fullName>
    </submittedName>
</protein>
<dbReference type="PANTHER" id="PTHR30471">
    <property type="entry name" value="DNA REPAIR PROTEIN RADC"/>
    <property type="match status" value="1"/>
</dbReference>
<dbReference type="Gene3D" id="1.10.150.20">
    <property type="entry name" value="5' to 3' exonuclease, C-terminal subdomain"/>
    <property type="match status" value="1"/>
</dbReference>
<dbReference type="PROSITE" id="PS50249">
    <property type="entry name" value="MPN"/>
    <property type="match status" value="1"/>
</dbReference>
<evidence type="ECO:0000313" key="10">
    <source>
        <dbReference type="EMBL" id="PSW98567.1"/>
    </source>
</evidence>
<evidence type="ECO:0000256" key="2">
    <source>
        <dbReference type="ARBA" id="ARBA00022670"/>
    </source>
</evidence>
<dbReference type="GeneID" id="93549369"/>
<dbReference type="Pfam" id="PF04002">
    <property type="entry name" value="RadC"/>
    <property type="match status" value="1"/>
</dbReference>
<dbReference type="GO" id="GO:0006508">
    <property type="term" value="P:proteolysis"/>
    <property type="evidence" value="ECO:0007669"/>
    <property type="project" value="UniProtKB-KW"/>
</dbReference>
<dbReference type="Gene3D" id="3.40.140.10">
    <property type="entry name" value="Cytidine Deaminase, domain 2"/>
    <property type="match status" value="1"/>
</dbReference>
<dbReference type="InterPro" id="IPR010994">
    <property type="entry name" value="RuvA_2-like"/>
</dbReference>
<keyword evidence="3" id="KW-0479">Metal-binding</keyword>
<evidence type="ECO:0000256" key="5">
    <source>
        <dbReference type="ARBA" id="ARBA00022833"/>
    </source>
</evidence>
<dbReference type="STRING" id="56192.UB38_05655"/>
<dbReference type="Proteomes" id="UP000241190">
    <property type="component" value="Unassembled WGS sequence"/>
</dbReference>
<comment type="similarity">
    <text evidence="1 7">Belongs to the UPF0758 family.</text>
</comment>
<reference evidence="9 12" key="1">
    <citation type="submission" date="2018-01" db="EMBL/GenBank/DDBJ databases">
        <title>Whole genome sequencing of Histamine producing bacteria.</title>
        <authorList>
            <person name="Butler K."/>
        </authorList>
    </citation>
    <scope>NUCLEOTIDE SEQUENCE [LARGE SCALE GENOMIC DNA]</scope>
    <source>
        <strain evidence="10 11">ATCC 51761</strain>
        <strain evidence="9 12">NCIMB 13481</strain>
    </source>
</reference>
<dbReference type="GO" id="GO:0046872">
    <property type="term" value="F:metal ion binding"/>
    <property type="evidence" value="ECO:0007669"/>
    <property type="project" value="UniProtKB-KW"/>
</dbReference>
<keyword evidence="4" id="KW-0378">Hydrolase</keyword>
<feature type="domain" description="MPN" evidence="8">
    <location>
        <begin position="102"/>
        <end position="224"/>
    </location>
</feature>
<dbReference type="InterPro" id="IPR046778">
    <property type="entry name" value="UPF0758_N"/>
</dbReference>
<keyword evidence="2" id="KW-0645">Protease</keyword>
<dbReference type="EMBL" id="PYOP01000007">
    <property type="protein sequence ID" value="PSW98567.1"/>
    <property type="molecule type" value="Genomic_DNA"/>
</dbReference>
<dbReference type="PROSITE" id="PS01302">
    <property type="entry name" value="UPF0758"/>
    <property type="match status" value="1"/>
</dbReference>
<dbReference type="SUPFAM" id="SSF47781">
    <property type="entry name" value="RuvA domain 2-like"/>
    <property type="match status" value="1"/>
</dbReference>
<dbReference type="OrthoDB" id="9804482at2"/>
<dbReference type="NCBIfam" id="NF000642">
    <property type="entry name" value="PRK00024.1"/>
    <property type="match status" value="1"/>
</dbReference>
<sequence>MSLKQLPLASRPREKLLSHGTNALTDAELLAIFLRTGIKGMNALELATYLLQEFGSLRALLAADKETFCQVKGLGPAKFALLQAVLAMGERYLEEILKKDNVLTNPQNTRQYLVRKLRHKQREAFYILFLDNQHRVITGEVLFEGTLDCASVYPREVVKRSLELNAAALILAHNHPSGVAEPSQADHRITRKISDSLALVDIRVLDHFVVGEGDVISFAERGWL</sequence>
<dbReference type="AlphaFoldDB" id="A0A0D8P5R8"/>
<evidence type="ECO:0000313" key="12">
    <source>
        <dbReference type="Proteomes" id="UP000241954"/>
    </source>
</evidence>
<accession>A0A0D8P5R8</accession>
<dbReference type="GO" id="GO:0008237">
    <property type="term" value="F:metallopeptidase activity"/>
    <property type="evidence" value="ECO:0007669"/>
    <property type="project" value="UniProtKB-KW"/>
</dbReference>
<dbReference type="SUPFAM" id="SSF102712">
    <property type="entry name" value="JAB1/MPN domain"/>
    <property type="match status" value="1"/>
</dbReference>
<dbReference type="PANTHER" id="PTHR30471:SF3">
    <property type="entry name" value="UPF0758 PROTEIN YEES-RELATED"/>
    <property type="match status" value="1"/>
</dbReference>
<dbReference type="Proteomes" id="UP000241954">
    <property type="component" value="Unassembled WGS sequence"/>
</dbReference>
<dbReference type="EMBL" id="PYLW01000007">
    <property type="protein sequence ID" value="PSV97287.1"/>
    <property type="molecule type" value="Genomic_DNA"/>
</dbReference>
<dbReference type="InterPro" id="IPR020891">
    <property type="entry name" value="UPF0758_CS"/>
</dbReference>
<dbReference type="FunFam" id="3.40.140.10:FF:000032">
    <property type="entry name" value="DNA repair protein RadC"/>
    <property type="match status" value="1"/>
</dbReference>
<keyword evidence="6" id="KW-0482">Metalloprotease</keyword>
<dbReference type="NCBIfam" id="TIGR00608">
    <property type="entry name" value="radc"/>
    <property type="match status" value="1"/>
</dbReference>
<comment type="caution">
    <text evidence="9">The sequence shown here is derived from an EMBL/GenBank/DDBJ whole genome shotgun (WGS) entry which is preliminary data.</text>
</comment>
<name>A0A0D8P5R8_9GAMM</name>
<dbReference type="InterPro" id="IPR025657">
    <property type="entry name" value="RadC_JAB"/>
</dbReference>
<dbReference type="RefSeq" id="WP_045035902.1">
    <property type="nucleotide sequence ID" value="NZ_JZSR01000004.1"/>
</dbReference>